<feature type="coiled-coil region" evidence="1">
    <location>
        <begin position="285"/>
        <end position="319"/>
    </location>
</feature>
<dbReference type="EMBL" id="JAAAIM010000318">
    <property type="protein sequence ID" value="KAG0289949.1"/>
    <property type="molecule type" value="Genomic_DNA"/>
</dbReference>
<feature type="compositionally biased region" description="Low complexity" evidence="2">
    <location>
        <begin position="248"/>
        <end position="260"/>
    </location>
</feature>
<gene>
    <name evidence="3" type="ORF">BGZ96_006551</name>
</gene>
<proteinExistence type="predicted"/>
<evidence type="ECO:0000256" key="2">
    <source>
        <dbReference type="SAM" id="MobiDB-lite"/>
    </source>
</evidence>
<feature type="compositionally biased region" description="Basic residues" evidence="2">
    <location>
        <begin position="459"/>
        <end position="482"/>
    </location>
</feature>
<organism evidence="3 4">
    <name type="scientific">Linnemannia gamsii</name>
    <dbReference type="NCBI Taxonomy" id="64522"/>
    <lineage>
        <taxon>Eukaryota</taxon>
        <taxon>Fungi</taxon>
        <taxon>Fungi incertae sedis</taxon>
        <taxon>Mucoromycota</taxon>
        <taxon>Mortierellomycotina</taxon>
        <taxon>Mortierellomycetes</taxon>
        <taxon>Mortierellales</taxon>
        <taxon>Mortierellaceae</taxon>
        <taxon>Linnemannia</taxon>
    </lineage>
</organism>
<feature type="compositionally biased region" description="Polar residues" evidence="2">
    <location>
        <begin position="221"/>
        <end position="243"/>
    </location>
</feature>
<comment type="caution">
    <text evidence="3">The sequence shown here is derived from an EMBL/GenBank/DDBJ whole genome shotgun (WGS) entry which is preliminary data.</text>
</comment>
<evidence type="ECO:0000313" key="3">
    <source>
        <dbReference type="EMBL" id="KAG0289949.1"/>
    </source>
</evidence>
<feature type="compositionally biased region" description="Basic and acidic residues" evidence="2">
    <location>
        <begin position="379"/>
        <end position="389"/>
    </location>
</feature>
<accession>A0ABQ7K3A3</accession>
<feature type="compositionally biased region" description="Low complexity" evidence="2">
    <location>
        <begin position="483"/>
        <end position="497"/>
    </location>
</feature>
<evidence type="ECO:0000313" key="4">
    <source>
        <dbReference type="Proteomes" id="UP001194696"/>
    </source>
</evidence>
<feature type="region of interest" description="Disordered" evidence="2">
    <location>
        <begin position="359"/>
        <end position="389"/>
    </location>
</feature>
<sequence length="618" mass="68655">MTTATSDSEGCYCIQAHACPHWILSARHPLSLHLPPLDENSIGSRDHRPLIYELQRELRLAVLEIEKITQASRDLTRINQDLEESRLLAISDQARTAKRLLLMSSQLEYTEQKLFSLTKETEDGLKDSDLLRIERIKREALQEREDAGRLKIDALQDELREVQRSERTLQQKLLTIQTKYETLGQRHDQLRRQQSEVDLARESKEAVAWLKETTDRLCSPPQGSLGQAIQQEKSMQGQGSTPINIVRSDSPSSSSSPPFVSSIVDPPLAAQNQLISLIKELATANSTLRSELTEYRDLLQDSRNEVMDLRSQIEDYEQGHGFECCGGSFMQDGPGDLTISQGTWGTAMVEHQDLSVSKLKEPAGGPLSGASPPPYMTAHSEHPPSEQHLHQHFHLPGVRGNVFGELERLYSQGKQIQPHLSSKHRSSRHHSSKKDKEAGAGSGGRHTSRDRNSRDHTKPSHHHHSKHGHHSHHAHHNHHHHNTSANTATVSTSTSTSEARRVLVPTGTPSKVSAPTSTEGKPRRTHDNSNGSNKSLAHSRRMRSKKSLYTDADMDMLGSESDRNEYDQGSDDDQGDPAELLAELGDSGNEQEPGFVAAFAEALSFLSFFSGPLSGSPP</sequence>
<name>A0ABQ7K3A3_9FUNG</name>
<protein>
    <recommendedName>
        <fullName evidence="5">Up-regulated during septation protein 1 domain-containing protein</fullName>
    </recommendedName>
</protein>
<reference evidence="3 4" key="1">
    <citation type="journal article" date="2020" name="Fungal Divers.">
        <title>Resolving the Mortierellaceae phylogeny through synthesis of multi-gene phylogenetics and phylogenomics.</title>
        <authorList>
            <person name="Vandepol N."/>
            <person name="Liber J."/>
            <person name="Desiro A."/>
            <person name="Na H."/>
            <person name="Kennedy M."/>
            <person name="Barry K."/>
            <person name="Grigoriev I.V."/>
            <person name="Miller A.N."/>
            <person name="O'Donnell K."/>
            <person name="Stajich J.E."/>
            <person name="Bonito G."/>
        </authorList>
    </citation>
    <scope>NUCLEOTIDE SEQUENCE [LARGE SCALE GENOMIC DNA]</scope>
    <source>
        <strain evidence="3 4">AD045</strain>
    </source>
</reference>
<keyword evidence="1" id="KW-0175">Coiled coil</keyword>
<feature type="compositionally biased region" description="Basic residues" evidence="2">
    <location>
        <begin position="537"/>
        <end position="546"/>
    </location>
</feature>
<evidence type="ECO:0000256" key="1">
    <source>
        <dbReference type="SAM" id="Coils"/>
    </source>
</evidence>
<feature type="compositionally biased region" description="Polar residues" evidence="2">
    <location>
        <begin position="507"/>
        <end position="519"/>
    </location>
</feature>
<feature type="coiled-coil region" evidence="1">
    <location>
        <begin position="138"/>
        <end position="172"/>
    </location>
</feature>
<evidence type="ECO:0008006" key="5">
    <source>
        <dbReference type="Google" id="ProtNLM"/>
    </source>
</evidence>
<feature type="compositionally biased region" description="Basic residues" evidence="2">
    <location>
        <begin position="421"/>
        <end position="433"/>
    </location>
</feature>
<keyword evidence="4" id="KW-1185">Reference proteome</keyword>
<feature type="compositionally biased region" description="Basic and acidic residues" evidence="2">
    <location>
        <begin position="447"/>
        <end position="458"/>
    </location>
</feature>
<feature type="region of interest" description="Disordered" evidence="2">
    <location>
        <begin position="218"/>
        <end position="260"/>
    </location>
</feature>
<dbReference type="Proteomes" id="UP001194696">
    <property type="component" value="Unassembled WGS sequence"/>
</dbReference>
<feature type="region of interest" description="Disordered" evidence="2">
    <location>
        <begin position="413"/>
        <end position="593"/>
    </location>
</feature>